<dbReference type="EMBL" id="VXIT01000023">
    <property type="protein sequence ID" value="KAA6406778.1"/>
    <property type="molecule type" value="Genomic_DNA"/>
</dbReference>
<proteinExistence type="predicted"/>
<feature type="compositionally biased region" description="Low complexity" evidence="1">
    <location>
        <begin position="1"/>
        <end position="29"/>
    </location>
</feature>
<dbReference type="OrthoDB" id="5417394at2759"/>
<dbReference type="Proteomes" id="UP000324767">
    <property type="component" value="Unassembled WGS sequence"/>
</dbReference>
<evidence type="ECO:0000313" key="2">
    <source>
        <dbReference type="EMBL" id="KAA6406778.1"/>
    </source>
</evidence>
<evidence type="ECO:0000313" key="3">
    <source>
        <dbReference type="Proteomes" id="UP000324767"/>
    </source>
</evidence>
<name>A0A5M8PCW3_9LECA</name>
<gene>
    <name evidence="2" type="ORF">FRX48_09501</name>
</gene>
<protein>
    <submittedName>
        <fullName evidence="2">Uncharacterized protein</fullName>
    </submittedName>
</protein>
<feature type="region of interest" description="Disordered" evidence="1">
    <location>
        <begin position="132"/>
        <end position="168"/>
    </location>
</feature>
<comment type="caution">
    <text evidence="2">The sequence shown here is derived from an EMBL/GenBank/DDBJ whole genome shotgun (WGS) entry which is preliminary data.</text>
</comment>
<evidence type="ECO:0000256" key="1">
    <source>
        <dbReference type="SAM" id="MobiDB-lite"/>
    </source>
</evidence>
<sequence length="207" mass="22473">MFSDPSASMSSSSLSSSHSSRSSRSSRSSPIPTFANPIAISKSSISPPSTTSFFDISPSAPFCADGTPSASCAYPSWPSRSFLSPTASAASINSYCGGASLYISDEDLADDFSDLKYGNHLKAAPSACDFDEDQPSIPDGWRIDAAASEEPGQDSREGEEEVEEKRSIVEKGEDYWRAHEPYCRMRTFSPHENSTVQHLHNNTFYLQ</sequence>
<dbReference type="AlphaFoldDB" id="A0A5M8PCW3"/>
<accession>A0A5M8PCW3</accession>
<feature type="region of interest" description="Disordered" evidence="1">
    <location>
        <begin position="1"/>
        <end position="34"/>
    </location>
</feature>
<reference evidence="2 3" key="1">
    <citation type="submission" date="2019-09" db="EMBL/GenBank/DDBJ databases">
        <title>The hologenome of the rock-dwelling lichen Lasallia pustulata.</title>
        <authorList>
            <person name="Greshake Tzovaras B."/>
            <person name="Segers F."/>
            <person name="Bicker A."/>
            <person name="Dal Grande F."/>
            <person name="Otte J."/>
            <person name="Hankeln T."/>
            <person name="Schmitt I."/>
            <person name="Ebersberger I."/>
        </authorList>
    </citation>
    <scope>NUCLEOTIDE SEQUENCE [LARGE SCALE GENOMIC DNA]</scope>
    <source>
        <strain evidence="2">A1-1</strain>
    </source>
</reference>
<organism evidence="2 3">
    <name type="scientific">Lasallia pustulata</name>
    <dbReference type="NCBI Taxonomy" id="136370"/>
    <lineage>
        <taxon>Eukaryota</taxon>
        <taxon>Fungi</taxon>
        <taxon>Dikarya</taxon>
        <taxon>Ascomycota</taxon>
        <taxon>Pezizomycotina</taxon>
        <taxon>Lecanoromycetes</taxon>
        <taxon>OSLEUM clade</taxon>
        <taxon>Umbilicariomycetidae</taxon>
        <taxon>Umbilicariales</taxon>
        <taxon>Umbilicariaceae</taxon>
        <taxon>Lasallia</taxon>
    </lineage>
</organism>